<evidence type="ECO:0000313" key="14">
    <source>
        <dbReference type="EMBL" id="SMC35733.1"/>
    </source>
</evidence>
<sequence length="172" mass="19331">MARAYIGLGGNIGDTRQILTDAVVCLAQFPSISINARSCFYISAPVEATGGDYINNVISIDTNLEPIPLLRVCQTVEQHFGRERPYEKAPRTLDIDLLIYENISHNTPELILPHPRLTERMFVLLPLLEIESEIELPNHGKLKNKLPDLSWQKIEKLANKYCPNSIGANKSH</sequence>
<dbReference type="EC" id="2.7.6.3" evidence="3"/>
<dbReference type="UniPathway" id="UPA00077">
    <property type="reaction ID" value="UER00155"/>
</dbReference>
<dbReference type="GO" id="GO:0003848">
    <property type="term" value="F:2-amino-4-hydroxy-6-hydroxymethyldihydropteridine diphosphokinase activity"/>
    <property type="evidence" value="ECO:0007669"/>
    <property type="project" value="UniProtKB-EC"/>
</dbReference>
<feature type="domain" description="7,8-dihydro-6-hydroxymethylpterin-pyrophosphokinase" evidence="13">
    <location>
        <begin position="5"/>
        <end position="131"/>
    </location>
</feature>
<evidence type="ECO:0000256" key="4">
    <source>
        <dbReference type="ARBA" id="ARBA00016218"/>
    </source>
</evidence>
<evidence type="ECO:0000256" key="10">
    <source>
        <dbReference type="ARBA" id="ARBA00029409"/>
    </source>
</evidence>
<dbReference type="AlphaFoldDB" id="A0A1W1YHW5"/>
<evidence type="ECO:0000256" key="7">
    <source>
        <dbReference type="ARBA" id="ARBA00022777"/>
    </source>
</evidence>
<comment type="function">
    <text evidence="10">Catalyzes the transfer of pyrophosphate from adenosine triphosphate (ATP) to 6-hydroxymethyl-7,8-dihydropterin, an enzymatic step in folate biosynthesis pathway.</text>
</comment>
<keyword evidence="7 14" id="KW-0418">Kinase</keyword>
<keyword evidence="15" id="KW-1185">Reference proteome</keyword>
<protein>
    <recommendedName>
        <fullName evidence="4">2-amino-4-hydroxy-6-hydroxymethyldihydropteridine pyrophosphokinase</fullName>
        <ecNumber evidence="3">2.7.6.3</ecNumber>
    </recommendedName>
    <alternativeName>
        <fullName evidence="11">6-hydroxymethyl-7,8-dihydropterin pyrophosphokinase</fullName>
    </alternativeName>
    <alternativeName>
        <fullName evidence="12">7,8-dihydro-6-hydroxymethylpterin-pyrophosphokinase</fullName>
    </alternativeName>
</protein>
<evidence type="ECO:0000256" key="8">
    <source>
        <dbReference type="ARBA" id="ARBA00022840"/>
    </source>
</evidence>
<comment type="similarity">
    <text evidence="2">Belongs to the HPPK family.</text>
</comment>
<dbReference type="RefSeq" id="WP_084282796.1">
    <property type="nucleotide sequence ID" value="NZ_FWXJ01000003.1"/>
</dbReference>
<dbReference type="EMBL" id="FWXJ01000003">
    <property type="protein sequence ID" value="SMC35733.1"/>
    <property type="molecule type" value="Genomic_DNA"/>
</dbReference>
<evidence type="ECO:0000256" key="12">
    <source>
        <dbReference type="ARBA" id="ARBA00033413"/>
    </source>
</evidence>
<keyword evidence="9" id="KW-0289">Folate biosynthesis</keyword>
<dbReference type="SUPFAM" id="SSF55083">
    <property type="entry name" value="6-hydroxymethyl-7,8-dihydropterin pyrophosphokinase, HPPK"/>
    <property type="match status" value="1"/>
</dbReference>
<keyword evidence="6" id="KW-0547">Nucleotide-binding</keyword>
<dbReference type="CDD" id="cd00483">
    <property type="entry name" value="HPPK"/>
    <property type="match status" value="1"/>
</dbReference>
<evidence type="ECO:0000256" key="2">
    <source>
        <dbReference type="ARBA" id="ARBA00005810"/>
    </source>
</evidence>
<reference evidence="14 15" key="1">
    <citation type="submission" date="2017-04" db="EMBL/GenBank/DDBJ databases">
        <authorList>
            <person name="Afonso C.L."/>
            <person name="Miller P.J."/>
            <person name="Scott M.A."/>
            <person name="Spackman E."/>
            <person name="Goraichik I."/>
            <person name="Dimitrov K.M."/>
            <person name="Suarez D.L."/>
            <person name="Swayne D.E."/>
        </authorList>
    </citation>
    <scope>NUCLEOTIDE SEQUENCE [LARGE SCALE GENOMIC DNA]</scope>
    <source>
        <strain evidence="14 15">VK13</strain>
    </source>
</reference>
<proteinExistence type="inferred from homology"/>
<organism evidence="14 15">
    <name type="scientific">Polynucleobacter kasalickyi</name>
    <dbReference type="NCBI Taxonomy" id="1938817"/>
    <lineage>
        <taxon>Bacteria</taxon>
        <taxon>Pseudomonadati</taxon>
        <taxon>Pseudomonadota</taxon>
        <taxon>Betaproteobacteria</taxon>
        <taxon>Burkholderiales</taxon>
        <taxon>Burkholderiaceae</taxon>
        <taxon>Polynucleobacter</taxon>
    </lineage>
</organism>
<evidence type="ECO:0000256" key="5">
    <source>
        <dbReference type="ARBA" id="ARBA00022679"/>
    </source>
</evidence>
<evidence type="ECO:0000256" key="9">
    <source>
        <dbReference type="ARBA" id="ARBA00022909"/>
    </source>
</evidence>
<dbReference type="STRING" id="1938817.SAMN06296008_10371"/>
<dbReference type="OrthoDB" id="9808041at2"/>
<dbReference type="InterPro" id="IPR000550">
    <property type="entry name" value="Hppk"/>
</dbReference>
<dbReference type="GO" id="GO:0046654">
    <property type="term" value="P:tetrahydrofolate biosynthetic process"/>
    <property type="evidence" value="ECO:0007669"/>
    <property type="project" value="UniProtKB-UniPathway"/>
</dbReference>
<evidence type="ECO:0000256" key="11">
    <source>
        <dbReference type="ARBA" id="ARBA00029766"/>
    </source>
</evidence>
<dbReference type="PANTHER" id="PTHR43071:SF1">
    <property type="entry name" value="2-AMINO-4-HYDROXY-6-HYDROXYMETHYLDIHYDROPTERIDINE PYROPHOSPHOKINASE"/>
    <property type="match status" value="1"/>
</dbReference>
<dbReference type="InterPro" id="IPR035907">
    <property type="entry name" value="Hppk_sf"/>
</dbReference>
<evidence type="ECO:0000256" key="6">
    <source>
        <dbReference type="ARBA" id="ARBA00022741"/>
    </source>
</evidence>
<dbReference type="GO" id="GO:0005524">
    <property type="term" value="F:ATP binding"/>
    <property type="evidence" value="ECO:0007669"/>
    <property type="project" value="UniProtKB-KW"/>
</dbReference>
<dbReference type="NCBIfam" id="TIGR01498">
    <property type="entry name" value="folK"/>
    <property type="match status" value="1"/>
</dbReference>
<dbReference type="Proteomes" id="UP000192708">
    <property type="component" value="Unassembled WGS sequence"/>
</dbReference>
<dbReference type="PANTHER" id="PTHR43071">
    <property type="entry name" value="2-AMINO-4-HYDROXY-6-HYDROXYMETHYLDIHYDROPTERIDINE PYROPHOSPHOKINASE"/>
    <property type="match status" value="1"/>
</dbReference>
<evidence type="ECO:0000256" key="3">
    <source>
        <dbReference type="ARBA" id="ARBA00013253"/>
    </source>
</evidence>
<dbReference type="GO" id="GO:0046656">
    <property type="term" value="P:folic acid biosynthetic process"/>
    <property type="evidence" value="ECO:0007669"/>
    <property type="project" value="UniProtKB-KW"/>
</dbReference>
<name>A0A1W1YHW5_9BURK</name>
<evidence type="ECO:0000313" key="15">
    <source>
        <dbReference type="Proteomes" id="UP000192708"/>
    </source>
</evidence>
<keyword evidence="8" id="KW-0067">ATP-binding</keyword>
<comment type="pathway">
    <text evidence="1">Cofactor biosynthesis; tetrahydrofolate biosynthesis; 2-amino-4-hydroxy-6-hydroxymethyl-7,8-dihydropteridine diphosphate from 7,8-dihydroneopterin triphosphate: step 4/4.</text>
</comment>
<dbReference type="Pfam" id="PF01288">
    <property type="entry name" value="HPPK"/>
    <property type="match status" value="1"/>
</dbReference>
<gene>
    <name evidence="14" type="ORF">SAMN06296008_10371</name>
</gene>
<keyword evidence="5" id="KW-0808">Transferase</keyword>
<dbReference type="GO" id="GO:0016301">
    <property type="term" value="F:kinase activity"/>
    <property type="evidence" value="ECO:0007669"/>
    <property type="project" value="UniProtKB-KW"/>
</dbReference>
<accession>A0A1W1YHW5</accession>
<dbReference type="Gene3D" id="3.30.70.560">
    <property type="entry name" value="7,8-Dihydro-6-hydroxymethylpterin-pyrophosphokinase HPPK"/>
    <property type="match status" value="1"/>
</dbReference>
<evidence type="ECO:0000259" key="13">
    <source>
        <dbReference type="Pfam" id="PF01288"/>
    </source>
</evidence>
<evidence type="ECO:0000256" key="1">
    <source>
        <dbReference type="ARBA" id="ARBA00005051"/>
    </source>
</evidence>